<dbReference type="InterPro" id="IPR051785">
    <property type="entry name" value="MMCE/EMCE_epimerase"/>
</dbReference>
<dbReference type="PROSITE" id="PS51819">
    <property type="entry name" value="VOC"/>
    <property type="match status" value="1"/>
</dbReference>
<dbReference type="STRING" id="1045775.SAMN05216378_5555"/>
<dbReference type="PANTHER" id="PTHR43048:SF3">
    <property type="entry name" value="METHYLMALONYL-COA EPIMERASE, MITOCHONDRIAL"/>
    <property type="match status" value="1"/>
</dbReference>
<accession>A0A1I2H111</accession>
<dbReference type="GO" id="GO:0046491">
    <property type="term" value="P:L-methylmalonyl-CoA metabolic process"/>
    <property type="evidence" value="ECO:0007669"/>
    <property type="project" value="TreeGrafter"/>
</dbReference>
<evidence type="ECO:0000259" key="2">
    <source>
        <dbReference type="PROSITE" id="PS51819"/>
    </source>
</evidence>
<keyword evidence="1" id="KW-0479">Metal-binding</keyword>
<keyword evidence="4" id="KW-1185">Reference proteome</keyword>
<dbReference type="CDD" id="cd06587">
    <property type="entry name" value="VOC"/>
    <property type="match status" value="1"/>
</dbReference>
<protein>
    <submittedName>
        <fullName evidence="3">Lactoylglutathione lyase</fullName>
    </submittedName>
</protein>
<sequence>MNMARKRVDHVGIMVRDMEATIRFYEEFVGLTLKGRLTHTNGVIELAFLGFGDSDETEIELIQHYNGELPVEGRVHHFAIYVDDVDAEFARLKQTSVTFIDEDITTLPNGYRYFFISGPEGERIEFFQR</sequence>
<dbReference type="AlphaFoldDB" id="A0A1I2H111"/>
<dbReference type="GO" id="GO:0046872">
    <property type="term" value="F:metal ion binding"/>
    <property type="evidence" value="ECO:0007669"/>
    <property type="project" value="UniProtKB-KW"/>
</dbReference>
<dbReference type="OrthoDB" id="371072at2"/>
<dbReference type="SUPFAM" id="SSF54593">
    <property type="entry name" value="Glyoxalase/Bleomycin resistance protein/Dihydroxybiphenyl dioxygenase"/>
    <property type="match status" value="1"/>
</dbReference>
<feature type="domain" description="VOC" evidence="2">
    <location>
        <begin position="7"/>
        <end position="129"/>
    </location>
</feature>
<dbReference type="InterPro" id="IPR029068">
    <property type="entry name" value="Glyas_Bleomycin-R_OHBP_Dase"/>
</dbReference>
<evidence type="ECO:0000313" key="4">
    <source>
        <dbReference type="Proteomes" id="UP000198855"/>
    </source>
</evidence>
<reference evidence="4" key="1">
    <citation type="submission" date="2016-10" db="EMBL/GenBank/DDBJ databases">
        <authorList>
            <person name="Varghese N."/>
            <person name="Submissions S."/>
        </authorList>
    </citation>
    <scope>NUCLEOTIDE SEQUENCE [LARGE SCALE GENOMIC DNA]</scope>
    <source>
        <strain evidence="4">CGMCC 1.10784</strain>
    </source>
</reference>
<name>A0A1I2H111_9BACL</name>
<proteinExistence type="predicted"/>
<dbReference type="Proteomes" id="UP000198855">
    <property type="component" value="Unassembled WGS sequence"/>
</dbReference>
<dbReference type="InterPro" id="IPR037523">
    <property type="entry name" value="VOC_core"/>
</dbReference>
<dbReference type="GO" id="GO:0004493">
    <property type="term" value="F:methylmalonyl-CoA epimerase activity"/>
    <property type="evidence" value="ECO:0007669"/>
    <property type="project" value="TreeGrafter"/>
</dbReference>
<dbReference type="EMBL" id="FOMT01000006">
    <property type="protein sequence ID" value="SFF22421.1"/>
    <property type="molecule type" value="Genomic_DNA"/>
</dbReference>
<gene>
    <name evidence="3" type="ORF">SAMN05216378_5555</name>
</gene>
<evidence type="ECO:0000313" key="3">
    <source>
        <dbReference type="EMBL" id="SFF22421.1"/>
    </source>
</evidence>
<dbReference type="PANTHER" id="PTHR43048">
    <property type="entry name" value="METHYLMALONYL-COA EPIMERASE"/>
    <property type="match status" value="1"/>
</dbReference>
<organism evidence="3 4">
    <name type="scientific">Paenibacillus catalpae</name>
    <dbReference type="NCBI Taxonomy" id="1045775"/>
    <lineage>
        <taxon>Bacteria</taxon>
        <taxon>Bacillati</taxon>
        <taxon>Bacillota</taxon>
        <taxon>Bacilli</taxon>
        <taxon>Bacillales</taxon>
        <taxon>Paenibacillaceae</taxon>
        <taxon>Paenibacillus</taxon>
    </lineage>
</organism>
<dbReference type="InterPro" id="IPR004360">
    <property type="entry name" value="Glyas_Fos-R_dOase_dom"/>
</dbReference>
<keyword evidence="3" id="KW-0456">Lyase</keyword>
<evidence type="ECO:0000256" key="1">
    <source>
        <dbReference type="ARBA" id="ARBA00022723"/>
    </source>
</evidence>
<dbReference type="Pfam" id="PF00903">
    <property type="entry name" value="Glyoxalase"/>
    <property type="match status" value="1"/>
</dbReference>
<dbReference type="Gene3D" id="3.10.180.10">
    <property type="entry name" value="2,3-Dihydroxybiphenyl 1,2-Dioxygenase, domain 1"/>
    <property type="match status" value="1"/>
</dbReference>
<dbReference type="GO" id="GO:0016829">
    <property type="term" value="F:lyase activity"/>
    <property type="evidence" value="ECO:0007669"/>
    <property type="project" value="UniProtKB-KW"/>
</dbReference>